<accession>A0A9P5Y605</accession>
<protein>
    <submittedName>
        <fullName evidence="2">Uncharacterized protein</fullName>
    </submittedName>
</protein>
<sequence>MSLNYIAAIDSLSLSPTTPTSSKPKLPPSSDDDSEDSGGEVESFSEGEGDLMKDLSYLRDLFDPDKMLSKGTNRSTQEHRPTHLYQIMRTTMIMDRILYVVDSKLQTKSSSGHVSPKLQITAKYFNDYASKLKSSHPTQSSQIKTRVRSTAPGVSIFLCWGNEPPSTNYEWSLEVVLGLVEWSSCAIEMFHVTNFNVPEEDVLSLMRAMPQLVELAAHTSGPASQEMLDAVIEQDLAPRLRVLKGWDVKPLILAPELLKSRWSSHGCKGLRYAKIWIKQEDHYEEIKNHPSIYEKMKMFGNNLDIMQYREK</sequence>
<proteinExistence type="predicted"/>
<feature type="compositionally biased region" description="Acidic residues" evidence="1">
    <location>
        <begin position="30"/>
        <end position="47"/>
    </location>
</feature>
<gene>
    <name evidence="2" type="ORF">BDZ94DRAFT_1236630</name>
</gene>
<comment type="caution">
    <text evidence="2">The sequence shown here is derived from an EMBL/GenBank/DDBJ whole genome shotgun (WGS) entry which is preliminary data.</text>
</comment>
<keyword evidence="3" id="KW-1185">Reference proteome</keyword>
<feature type="compositionally biased region" description="Low complexity" evidence="1">
    <location>
        <begin position="10"/>
        <end position="24"/>
    </location>
</feature>
<feature type="region of interest" description="Disordered" evidence="1">
    <location>
        <begin position="9"/>
        <end position="47"/>
    </location>
</feature>
<organism evidence="2 3">
    <name type="scientific">Collybia nuda</name>
    <dbReference type="NCBI Taxonomy" id="64659"/>
    <lineage>
        <taxon>Eukaryota</taxon>
        <taxon>Fungi</taxon>
        <taxon>Dikarya</taxon>
        <taxon>Basidiomycota</taxon>
        <taxon>Agaricomycotina</taxon>
        <taxon>Agaricomycetes</taxon>
        <taxon>Agaricomycetidae</taxon>
        <taxon>Agaricales</taxon>
        <taxon>Tricholomatineae</taxon>
        <taxon>Clitocybaceae</taxon>
        <taxon>Collybia</taxon>
    </lineage>
</organism>
<dbReference type="EMBL" id="MU150268">
    <property type="protein sequence ID" value="KAF9462852.1"/>
    <property type="molecule type" value="Genomic_DNA"/>
</dbReference>
<evidence type="ECO:0000313" key="2">
    <source>
        <dbReference type="EMBL" id="KAF9462852.1"/>
    </source>
</evidence>
<dbReference type="Proteomes" id="UP000807353">
    <property type="component" value="Unassembled WGS sequence"/>
</dbReference>
<evidence type="ECO:0000313" key="3">
    <source>
        <dbReference type="Proteomes" id="UP000807353"/>
    </source>
</evidence>
<reference evidence="2" key="1">
    <citation type="submission" date="2020-11" db="EMBL/GenBank/DDBJ databases">
        <authorList>
            <consortium name="DOE Joint Genome Institute"/>
            <person name="Ahrendt S."/>
            <person name="Riley R."/>
            <person name="Andreopoulos W."/>
            <person name="Labutti K."/>
            <person name="Pangilinan J."/>
            <person name="Ruiz-Duenas F.J."/>
            <person name="Barrasa J.M."/>
            <person name="Sanchez-Garcia M."/>
            <person name="Camarero S."/>
            <person name="Miyauchi S."/>
            <person name="Serrano A."/>
            <person name="Linde D."/>
            <person name="Babiker R."/>
            <person name="Drula E."/>
            <person name="Ayuso-Fernandez I."/>
            <person name="Pacheco R."/>
            <person name="Padilla G."/>
            <person name="Ferreira P."/>
            <person name="Barriuso J."/>
            <person name="Kellner H."/>
            <person name="Castanera R."/>
            <person name="Alfaro M."/>
            <person name="Ramirez L."/>
            <person name="Pisabarro A.G."/>
            <person name="Kuo A."/>
            <person name="Tritt A."/>
            <person name="Lipzen A."/>
            <person name="He G."/>
            <person name="Yan M."/>
            <person name="Ng V."/>
            <person name="Cullen D."/>
            <person name="Martin F."/>
            <person name="Rosso M.-N."/>
            <person name="Henrissat B."/>
            <person name="Hibbett D."/>
            <person name="Martinez A.T."/>
            <person name="Grigoriev I.V."/>
        </authorList>
    </citation>
    <scope>NUCLEOTIDE SEQUENCE</scope>
    <source>
        <strain evidence="2">CBS 247.69</strain>
    </source>
</reference>
<dbReference type="AlphaFoldDB" id="A0A9P5Y605"/>
<evidence type="ECO:0000256" key="1">
    <source>
        <dbReference type="SAM" id="MobiDB-lite"/>
    </source>
</evidence>
<name>A0A9P5Y605_9AGAR</name>